<evidence type="ECO:0000256" key="1">
    <source>
        <dbReference type="ARBA" id="ARBA00001947"/>
    </source>
</evidence>
<dbReference type="NCBIfam" id="TIGR00054">
    <property type="entry name" value="RIP metalloprotease RseP"/>
    <property type="match status" value="1"/>
</dbReference>
<comment type="cofactor">
    <cofactor evidence="1 11">
        <name>Zn(2+)</name>
        <dbReference type="ChEBI" id="CHEBI:29105"/>
    </cofactor>
</comment>
<keyword evidence="4" id="KW-0645">Protease</keyword>
<reference evidence="13 14" key="1">
    <citation type="submission" date="2020-12" db="EMBL/GenBank/DDBJ databases">
        <title>Novel Thalassolituus-related marine hydrocarbonoclastic bacteria mediated algae-derived hydrocarbons mineralization in twilight zone of the northern South China Sea.</title>
        <authorList>
            <person name="Dong C."/>
        </authorList>
    </citation>
    <scope>NUCLEOTIDE SEQUENCE [LARGE SCALE GENOMIC DNA]</scope>
    <source>
        <strain evidence="13 14">IMCC1826</strain>
    </source>
</reference>
<protein>
    <recommendedName>
        <fullName evidence="11">Zinc metalloprotease</fullName>
        <ecNumber evidence="11">3.4.24.-</ecNumber>
    </recommendedName>
</protein>
<dbReference type="InterPro" id="IPR001478">
    <property type="entry name" value="PDZ"/>
</dbReference>
<dbReference type="GO" id="GO:0008237">
    <property type="term" value="F:metallopeptidase activity"/>
    <property type="evidence" value="ECO:0007669"/>
    <property type="project" value="UniProtKB-KW"/>
</dbReference>
<feature type="domain" description="PDZ" evidence="12">
    <location>
        <begin position="221"/>
        <end position="249"/>
    </location>
</feature>
<dbReference type="InterPro" id="IPR036034">
    <property type="entry name" value="PDZ_sf"/>
</dbReference>
<evidence type="ECO:0000313" key="13">
    <source>
        <dbReference type="EMBL" id="MCA6062240.1"/>
    </source>
</evidence>
<proteinExistence type="inferred from homology"/>
<keyword evidence="6 11" id="KW-0378">Hydrolase</keyword>
<sequence>MTLLYFIIAISILVVIHEYGHFWVARRCGVKVLRFSVGFGKPLWSVTDRHGTEFSVAPIPLGGYVKMLDEREGPVPEHLLDQAFTRKTPVQRIAIAAAGPVANFIFAFLAYWLLSVSGVTGVAPVVGEVVQDTPAWEAGIRTGDEFISIDGRTVNTWQEVSWALVSYIGEDASIPVVLKDVDGLAKQGQIEVSSWLSDDEVPDPLTGLGIEPRRLELPASIGEVLEGGAAAQAGLQAGDRILAVNGQPLADWYAWVDVIKAAPGKLLSLTVNRAGMELAVDIRPAVKTLDDGTQIGYVGAAVSVPDVPESWLRTAHAGVIEGIGIGLSKTADYIVFTLESLWKMLLGDVSVKNLSGPITIAKVAGASASGGLESFIGFLALLSVSLGVLNLLPVPMLDGGHILFGVAEWVRGKPLPERIQVAALQFGLFLMLSLMAVAFYNDLSRL</sequence>
<feature type="transmembrane region" description="Helical" evidence="11">
    <location>
        <begin position="93"/>
        <end position="114"/>
    </location>
</feature>
<dbReference type="Proteomes" id="UP000714380">
    <property type="component" value="Unassembled WGS sequence"/>
</dbReference>
<dbReference type="PANTHER" id="PTHR42837:SF2">
    <property type="entry name" value="MEMBRANE METALLOPROTEASE ARASP2, CHLOROPLASTIC-RELATED"/>
    <property type="match status" value="1"/>
</dbReference>
<evidence type="ECO:0000256" key="4">
    <source>
        <dbReference type="ARBA" id="ARBA00022670"/>
    </source>
</evidence>
<dbReference type="EMBL" id="JAEDAH010000005">
    <property type="protein sequence ID" value="MCA6062240.1"/>
    <property type="molecule type" value="Genomic_DNA"/>
</dbReference>
<evidence type="ECO:0000256" key="2">
    <source>
        <dbReference type="ARBA" id="ARBA00004141"/>
    </source>
</evidence>
<keyword evidence="11" id="KW-0479">Metal-binding</keyword>
<dbReference type="SMART" id="SM00228">
    <property type="entry name" value="PDZ"/>
    <property type="match status" value="2"/>
</dbReference>
<gene>
    <name evidence="13" type="primary">rseP</name>
    <name evidence="13" type="ORF">I9W95_01330</name>
</gene>
<keyword evidence="5 11" id="KW-0812">Transmembrane</keyword>
<evidence type="ECO:0000256" key="10">
    <source>
        <dbReference type="ARBA" id="ARBA00023136"/>
    </source>
</evidence>
<evidence type="ECO:0000256" key="9">
    <source>
        <dbReference type="ARBA" id="ARBA00023049"/>
    </source>
</evidence>
<keyword evidence="8 11" id="KW-1133">Transmembrane helix</keyword>
<evidence type="ECO:0000256" key="8">
    <source>
        <dbReference type="ARBA" id="ARBA00022989"/>
    </source>
</evidence>
<feature type="transmembrane region" description="Helical" evidence="11">
    <location>
        <begin position="375"/>
        <end position="394"/>
    </location>
</feature>
<feature type="transmembrane region" description="Helical" evidence="11">
    <location>
        <begin position="6"/>
        <end position="25"/>
    </location>
</feature>
<evidence type="ECO:0000256" key="7">
    <source>
        <dbReference type="ARBA" id="ARBA00022833"/>
    </source>
</evidence>
<evidence type="ECO:0000256" key="3">
    <source>
        <dbReference type="ARBA" id="ARBA00007931"/>
    </source>
</evidence>
<evidence type="ECO:0000256" key="6">
    <source>
        <dbReference type="ARBA" id="ARBA00022801"/>
    </source>
</evidence>
<dbReference type="EC" id="3.4.24.-" evidence="11"/>
<dbReference type="SUPFAM" id="SSF50156">
    <property type="entry name" value="PDZ domain-like"/>
    <property type="match status" value="2"/>
</dbReference>
<dbReference type="PROSITE" id="PS50106">
    <property type="entry name" value="PDZ"/>
    <property type="match status" value="1"/>
</dbReference>
<keyword evidence="14" id="KW-1185">Reference proteome</keyword>
<dbReference type="InterPro" id="IPR004387">
    <property type="entry name" value="Pept_M50_Zn"/>
</dbReference>
<comment type="similarity">
    <text evidence="3 11">Belongs to the peptidase M50B family.</text>
</comment>
<feature type="transmembrane region" description="Helical" evidence="11">
    <location>
        <begin position="421"/>
        <end position="440"/>
    </location>
</feature>
<accession>A0ABS7ZPF8</accession>
<evidence type="ECO:0000256" key="5">
    <source>
        <dbReference type="ARBA" id="ARBA00022692"/>
    </source>
</evidence>
<comment type="caution">
    <text evidence="13">The sequence shown here is derived from an EMBL/GenBank/DDBJ whole genome shotgun (WGS) entry which is preliminary data.</text>
</comment>
<keyword evidence="7 11" id="KW-0862">Zinc</keyword>
<dbReference type="PANTHER" id="PTHR42837">
    <property type="entry name" value="REGULATOR OF SIGMA-E PROTEASE RSEP"/>
    <property type="match status" value="1"/>
</dbReference>
<keyword evidence="10 11" id="KW-0472">Membrane</keyword>
<evidence type="ECO:0000313" key="14">
    <source>
        <dbReference type="Proteomes" id="UP000714380"/>
    </source>
</evidence>
<dbReference type="InterPro" id="IPR041489">
    <property type="entry name" value="PDZ_6"/>
</dbReference>
<organism evidence="13 14">
    <name type="scientific">Thalassolituus marinus</name>
    <dbReference type="NCBI Taxonomy" id="671053"/>
    <lineage>
        <taxon>Bacteria</taxon>
        <taxon>Pseudomonadati</taxon>
        <taxon>Pseudomonadota</taxon>
        <taxon>Gammaproteobacteria</taxon>
        <taxon>Oceanospirillales</taxon>
        <taxon>Oceanospirillaceae</taxon>
        <taxon>Thalassolituus</taxon>
    </lineage>
</organism>
<dbReference type="CDD" id="cd06163">
    <property type="entry name" value="S2P-M50_PDZ_RseP-like"/>
    <property type="match status" value="2"/>
</dbReference>
<dbReference type="Pfam" id="PF02163">
    <property type="entry name" value="Peptidase_M50"/>
    <property type="match status" value="1"/>
</dbReference>
<evidence type="ECO:0000256" key="11">
    <source>
        <dbReference type="RuleBase" id="RU362031"/>
    </source>
</evidence>
<dbReference type="Gene3D" id="2.30.42.10">
    <property type="match status" value="2"/>
</dbReference>
<dbReference type="RefSeq" id="WP_225670984.1">
    <property type="nucleotide sequence ID" value="NZ_JAEDAH010000005.1"/>
</dbReference>
<comment type="subcellular location">
    <subcellularLocation>
        <location evidence="2">Membrane</location>
        <topology evidence="2">Multi-pass membrane protein</topology>
    </subcellularLocation>
</comment>
<evidence type="ECO:0000259" key="12">
    <source>
        <dbReference type="PROSITE" id="PS50106"/>
    </source>
</evidence>
<name>A0ABS7ZPF8_9GAMM</name>
<dbReference type="InterPro" id="IPR008915">
    <property type="entry name" value="Peptidase_M50"/>
</dbReference>
<keyword evidence="9 11" id="KW-0482">Metalloprotease</keyword>
<dbReference type="Pfam" id="PF17820">
    <property type="entry name" value="PDZ_6"/>
    <property type="match status" value="2"/>
</dbReference>